<evidence type="ECO:0000259" key="7">
    <source>
        <dbReference type="Pfam" id="PF03151"/>
    </source>
</evidence>
<name>A0A1J4MVQ5_9CRYT</name>
<dbReference type="InterPro" id="IPR037185">
    <property type="entry name" value="EmrE-like"/>
</dbReference>
<accession>A0A1J4MVQ5</accession>
<evidence type="ECO:0000313" key="8">
    <source>
        <dbReference type="EMBL" id="OII78345.1"/>
    </source>
</evidence>
<feature type="transmembrane region" description="Helical" evidence="6">
    <location>
        <begin position="100"/>
        <end position="116"/>
    </location>
</feature>
<sequence>MTGSFGNKSSSQDEVRYCCGLSNMVATPIAMVAFIASSIGCVYYNKKCYHSNIPFPIFMSWAQQLIGMLVMSTFLTIRGLVSGNKEVSANIPLSKRLHRYKYAVWVALCFCMNISFNNRCLMYTKVSMYAIAKSTTVCYSLILQYLLLGIKVKLSSALSCFVIIGGLVISLTDNTFGLNPKAFLLGTISSFFQSFYSIAVKYTVPHCDNSTTELLLHVQELSCVIFLIIAYFWGELTEVLNSQIFAFVSAPLEALKLWLMMAGSAILAISLNQCCYLVVSLTTPVTYNVTGLVKQAVQTAGGFIFWKEPIKPGPVIGACLTFTGSALYTTTKLWDTNSSKSTKQEEIVKEQARLSVGTASDAFENPIPETENKTTEKQPLIEPDKCEKGQS</sequence>
<evidence type="ECO:0000256" key="5">
    <source>
        <dbReference type="SAM" id="MobiDB-lite"/>
    </source>
</evidence>
<dbReference type="PANTHER" id="PTHR11132">
    <property type="entry name" value="SOLUTE CARRIER FAMILY 35"/>
    <property type="match status" value="1"/>
</dbReference>
<feature type="transmembrane region" description="Helical" evidence="6">
    <location>
        <begin position="183"/>
        <end position="202"/>
    </location>
</feature>
<dbReference type="GeneID" id="92367587"/>
<comment type="caution">
    <text evidence="8">The sequence shown here is derived from an EMBL/GenBank/DDBJ whole genome shotgun (WGS) entry which is preliminary data.</text>
</comment>
<dbReference type="OrthoDB" id="5547497at2759"/>
<feature type="transmembrane region" description="Helical" evidence="6">
    <location>
        <begin position="21"/>
        <end position="45"/>
    </location>
</feature>
<dbReference type="AlphaFoldDB" id="A0A1J4MVQ5"/>
<dbReference type="Proteomes" id="UP000186804">
    <property type="component" value="Unassembled WGS sequence"/>
</dbReference>
<dbReference type="EMBL" id="LRBS01000002">
    <property type="protein sequence ID" value="OII78345.1"/>
    <property type="molecule type" value="Genomic_DNA"/>
</dbReference>
<feature type="transmembrane region" description="Helical" evidence="6">
    <location>
        <begin position="154"/>
        <end position="171"/>
    </location>
</feature>
<keyword evidence="4 6" id="KW-0472">Membrane</keyword>
<feature type="domain" description="Sugar phosphate transporter" evidence="7">
    <location>
        <begin position="37"/>
        <end position="328"/>
    </location>
</feature>
<evidence type="ECO:0000256" key="4">
    <source>
        <dbReference type="ARBA" id="ARBA00023136"/>
    </source>
</evidence>
<keyword evidence="2 6" id="KW-0812">Transmembrane</keyword>
<dbReference type="InterPro" id="IPR050186">
    <property type="entry name" value="TPT_transporter"/>
</dbReference>
<reference evidence="8 9" key="1">
    <citation type="submission" date="2016-10" db="EMBL/GenBank/DDBJ databases">
        <title>Reductive evolution of mitochondrial metabolism and differential evolution of invasion-related proteins in Cryptosporidium.</title>
        <authorList>
            <person name="Liu S."/>
            <person name="Roellig D.M."/>
            <person name="Guo Y."/>
            <person name="Li N."/>
            <person name="Frace M.A."/>
            <person name="Tang K."/>
            <person name="Zhang L."/>
            <person name="Feng Y."/>
            <person name="Xiao L."/>
        </authorList>
    </citation>
    <scope>NUCLEOTIDE SEQUENCE [LARGE SCALE GENOMIC DNA]</scope>
    <source>
        <strain evidence="8">30847</strain>
    </source>
</reference>
<dbReference type="InterPro" id="IPR004853">
    <property type="entry name" value="Sugar_P_trans_dom"/>
</dbReference>
<dbReference type="SUPFAM" id="SSF103481">
    <property type="entry name" value="Multidrug resistance efflux transporter EmrE"/>
    <property type="match status" value="1"/>
</dbReference>
<feature type="transmembrane region" description="Helical" evidence="6">
    <location>
        <begin position="57"/>
        <end position="80"/>
    </location>
</feature>
<feature type="compositionally biased region" description="Basic and acidic residues" evidence="5">
    <location>
        <begin position="382"/>
        <end position="391"/>
    </location>
</feature>
<feature type="transmembrane region" description="Helical" evidence="6">
    <location>
        <begin position="257"/>
        <end position="279"/>
    </location>
</feature>
<protein>
    <recommendedName>
        <fullName evidence="7">Sugar phosphate transporter domain-containing protein</fullName>
    </recommendedName>
</protein>
<dbReference type="RefSeq" id="XP_067070191.1">
    <property type="nucleotide sequence ID" value="XM_067213629.1"/>
</dbReference>
<evidence type="ECO:0000256" key="2">
    <source>
        <dbReference type="ARBA" id="ARBA00022692"/>
    </source>
</evidence>
<organism evidence="8 9">
    <name type="scientific">Cryptosporidium andersoni</name>
    <dbReference type="NCBI Taxonomy" id="117008"/>
    <lineage>
        <taxon>Eukaryota</taxon>
        <taxon>Sar</taxon>
        <taxon>Alveolata</taxon>
        <taxon>Apicomplexa</taxon>
        <taxon>Conoidasida</taxon>
        <taxon>Coccidia</taxon>
        <taxon>Eucoccidiorida</taxon>
        <taxon>Eimeriorina</taxon>
        <taxon>Cryptosporidiidae</taxon>
        <taxon>Cryptosporidium</taxon>
    </lineage>
</organism>
<evidence type="ECO:0000256" key="1">
    <source>
        <dbReference type="ARBA" id="ARBA00004141"/>
    </source>
</evidence>
<feature type="region of interest" description="Disordered" evidence="5">
    <location>
        <begin position="355"/>
        <end position="391"/>
    </location>
</feature>
<keyword evidence="9" id="KW-1185">Reference proteome</keyword>
<dbReference type="Pfam" id="PF03151">
    <property type="entry name" value="TPT"/>
    <property type="match status" value="1"/>
</dbReference>
<keyword evidence="3 6" id="KW-1133">Transmembrane helix</keyword>
<dbReference type="GO" id="GO:0016020">
    <property type="term" value="C:membrane"/>
    <property type="evidence" value="ECO:0007669"/>
    <property type="project" value="UniProtKB-SubCell"/>
</dbReference>
<evidence type="ECO:0000313" key="9">
    <source>
        <dbReference type="Proteomes" id="UP000186804"/>
    </source>
</evidence>
<feature type="transmembrane region" description="Helical" evidence="6">
    <location>
        <begin position="128"/>
        <end position="147"/>
    </location>
</feature>
<comment type="subcellular location">
    <subcellularLocation>
        <location evidence="1">Membrane</location>
        <topology evidence="1">Multi-pass membrane protein</topology>
    </subcellularLocation>
</comment>
<dbReference type="VEuPathDB" id="CryptoDB:cand_034030"/>
<evidence type="ECO:0000256" key="3">
    <source>
        <dbReference type="ARBA" id="ARBA00022989"/>
    </source>
</evidence>
<gene>
    <name evidence="8" type="ORF">cand_034030</name>
</gene>
<evidence type="ECO:0000256" key="6">
    <source>
        <dbReference type="SAM" id="Phobius"/>
    </source>
</evidence>
<proteinExistence type="predicted"/>